<organism evidence="3 4">
    <name type="scientific">Hortaea werneckii EXF-2000</name>
    <dbReference type="NCBI Taxonomy" id="1157616"/>
    <lineage>
        <taxon>Eukaryota</taxon>
        <taxon>Fungi</taxon>
        <taxon>Dikarya</taxon>
        <taxon>Ascomycota</taxon>
        <taxon>Pezizomycotina</taxon>
        <taxon>Dothideomycetes</taxon>
        <taxon>Dothideomycetidae</taxon>
        <taxon>Mycosphaerellales</taxon>
        <taxon>Teratosphaeriaceae</taxon>
        <taxon>Hortaea</taxon>
    </lineage>
</organism>
<feature type="transmembrane region" description="Helical" evidence="2">
    <location>
        <begin position="141"/>
        <end position="158"/>
    </location>
</feature>
<dbReference type="STRING" id="1157616.A0A1Z5THE0"/>
<keyword evidence="2" id="KW-0812">Transmembrane</keyword>
<dbReference type="PANTHER" id="PTHR37488:SF2">
    <property type="entry name" value="DUF1275 DOMAIN-CONTAINING PROTEIN"/>
    <property type="match status" value="1"/>
</dbReference>
<feature type="transmembrane region" description="Helical" evidence="2">
    <location>
        <begin position="170"/>
        <end position="191"/>
    </location>
</feature>
<feature type="transmembrane region" description="Helical" evidence="2">
    <location>
        <begin position="91"/>
        <end position="113"/>
    </location>
</feature>
<feature type="transmembrane region" description="Helical" evidence="2">
    <location>
        <begin position="197"/>
        <end position="221"/>
    </location>
</feature>
<dbReference type="OrthoDB" id="5223589at2759"/>
<evidence type="ECO:0000313" key="3">
    <source>
        <dbReference type="EMBL" id="OTA35433.1"/>
    </source>
</evidence>
<name>A0A1Z5THE0_HORWE</name>
<dbReference type="VEuPathDB" id="FungiDB:BTJ68_03810"/>
<keyword evidence="2" id="KW-1133">Transmembrane helix</keyword>
<dbReference type="PANTHER" id="PTHR37488">
    <property type="entry name" value="DUF1275 DOMAIN-CONTAINING PROTEIN"/>
    <property type="match status" value="1"/>
</dbReference>
<accession>A0A1Z5THE0</accession>
<comment type="caution">
    <text evidence="3">The sequence shown here is derived from an EMBL/GenBank/DDBJ whole genome shotgun (WGS) entry which is preliminary data.</text>
</comment>
<reference evidence="3 4" key="1">
    <citation type="submission" date="2017-01" db="EMBL/GenBank/DDBJ databases">
        <title>The recent genome duplication of the halophilic yeast Hortaea werneckii: insights from long-read sequencing.</title>
        <authorList>
            <person name="Sinha S."/>
            <person name="Flibotte S."/>
            <person name="Neira M."/>
            <person name="Lenassi M."/>
            <person name="Gostincar C."/>
            <person name="Stajich J.E."/>
            <person name="Nislow C.E."/>
        </authorList>
    </citation>
    <scope>NUCLEOTIDE SEQUENCE [LARGE SCALE GENOMIC DNA]</scope>
    <source>
        <strain evidence="3 4">EXF-2000</strain>
    </source>
</reference>
<dbReference type="Proteomes" id="UP000194280">
    <property type="component" value="Unassembled WGS sequence"/>
</dbReference>
<dbReference type="Pfam" id="PF06912">
    <property type="entry name" value="DUF1275"/>
    <property type="match status" value="1"/>
</dbReference>
<sequence>MTTPRRSYEQPGANHGQANRVVDAPALRRAITESTAYDDAFRTNINDLSLRGDSRDSSTTPSTKPLVPPAHAWRTLFSQEIAHDWVLELQLMLMTISTGILDATTFSYFSVFATKQTGNTLFLSLYAFGHPSLGPEVEKNVATSISLFILGAAFFGHLSRYVHQKRRAWLLASNLFQTALLFAATAIRHWAPHSETGLATLGILALTSFASGGQIVGAVTVGMAELNTTMITGTLVQLSNDAKILKLHNPARNRRLGFFVSLLIGCFAGVGVVRYRDASMGLLVAACVKGLASVSFVFNHGMIVVDGVDDSEKCQERRASGAATPISKILWGD</sequence>
<dbReference type="AlphaFoldDB" id="A0A1Z5THE0"/>
<evidence type="ECO:0000313" key="4">
    <source>
        <dbReference type="Proteomes" id="UP000194280"/>
    </source>
</evidence>
<dbReference type="EMBL" id="MUNK01000044">
    <property type="protein sequence ID" value="OTA35433.1"/>
    <property type="molecule type" value="Genomic_DNA"/>
</dbReference>
<gene>
    <name evidence="3" type="ORF">BTJ68_03810</name>
</gene>
<feature type="transmembrane region" description="Helical" evidence="2">
    <location>
        <begin position="256"/>
        <end position="273"/>
    </location>
</feature>
<dbReference type="InterPro" id="IPR010699">
    <property type="entry name" value="DUF1275"/>
</dbReference>
<dbReference type="InParanoid" id="A0A1Z5THE0"/>
<protein>
    <recommendedName>
        <fullName evidence="5">DUF1275 domain protein</fullName>
    </recommendedName>
</protein>
<proteinExistence type="predicted"/>
<feature type="region of interest" description="Disordered" evidence="1">
    <location>
        <begin position="1"/>
        <end position="20"/>
    </location>
</feature>
<evidence type="ECO:0000256" key="2">
    <source>
        <dbReference type="SAM" id="Phobius"/>
    </source>
</evidence>
<evidence type="ECO:0008006" key="5">
    <source>
        <dbReference type="Google" id="ProtNLM"/>
    </source>
</evidence>
<evidence type="ECO:0000256" key="1">
    <source>
        <dbReference type="SAM" id="MobiDB-lite"/>
    </source>
</evidence>
<keyword evidence="2" id="KW-0472">Membrane</keyword>
<keyword evidence="4" id="KW-1185">Reference proteome</keyword>